<evidence type="ECO:0000256" key="1">
    <source>
        <dbReference type="ARBA" id="ARBA00004131"/>
    </source>
</evidence>
<proteinExistence type="inferred from homology"/>
<dbReference type="FunFam" id="3.10.120.10:FF:000002">
    <property type="entry name" value="Cytochrome b5 type B"/>
    <property type="match status" value="1"/>
</dbReference>
<dbReference type="InterPro" id="IPR036400">
    <property type="entry name" value="Cyt_B5-like_heme/steroid_sf"/>
</dbReference>
<evidence type="ECO:0000256" key="4">
    <source>
        <dbReference type="ARBA" id="ARBA00022692"/>
    </source>
</evidence>
<dbReference type="Gene3D" id="3.10.120.10">
    <property type="entry name" value="Cytochrome b5-like heme/steroid binding domain"/>
    <property type="match status" value="1"/>
</dbReference>
<evidence type="ECO:0000256" key="14">
    <source>
        <dbReference type="RuleBase" id="RU362121"/>
    </source>
</evidence>
<evidence type="ECO:0000256" key="10">
    <source>
        <dbReference type="ARBA" id="ARBA00023136"/>
    </source>
</evidence>
<evidence type="ECO:0000256" key="9">
    <source>
        <dbReference type="ARBA" id="ARBA00023004"/>
    </source>
</evidence>
<evidence type="ECO:0000256" key="6">
    <source>
        <dbReference type="ARBA" id="ARBA00022824"/>
    </source>
</evidence>
<evidence type="ECO:0000313" key="16">
    <source>
        <dbReference type="EMBL" id="CAG9788273.1"/>
    </source>
</evidence>
<dbReference type="GO" id="GO:0046872">
    <property type="term" value="F:metal ion binding"/>
    <property type="evidence" value="ECO:0007669"/>
    <property type="project" value="UniProtKB-UniRule"/>
</dbReference>
<reference evidence="16" key="1">
    <citation type="submission" date="2021-12" db="EMBL/GenBank/DDBJ databases">
        <authorList>
            <person name="King R."/>
        </authorList>
    </citation>
    <scope>NUCLEOTIDE SEQUENCE</scope>
</reference>
<dbReference type="GO" id="GO:0020037">
    <property type="term" value="F:heme binding"/>
    <property type="evidence" value="ECO:0007669"/>
    <property type="project" value="UniProtKB-UniRule"/>
</dbReference>
<protein>
    <recommendedName>
        <fullName evidence="13">Cytochrome b5</fullName>
    </recommendedName>
</protein>
<keyword evidence="5 14" id="KW-0479">Metal-binding</keyword>
<organism evidence="16 17">
    <name type="scientific">Diatraea saccharalis</name>
    <name type="common">sugarcane borer</name>
    <dbReference type="NCBI Taxonomy" id="40085"/>
    <lineage>
        <taxon>Eukaryota</taxon>
        <taxon>Metazoa</taxon>
        <taxon>Ecdysozoa</taxon>
        <taxon>Arthropoda</taxon>
        <taxon>Hexapoda</taxon>
        <taxon>Insecta</taxon>
        <taxon>Pterygota</taxon>
        <taxon>Neoptera</taxon>
        <taxon>Endopterygota</taxon>
        <taxon>Lepidoptera</taxon>
        <taxon>Glossata</taxon>
        <taxon>Ditrysia</taxon>
        <taxon>Pyraloidea</taxon>
        <taxon>Crambidae</taxon>
        <taxon>Crambinae</taxon>
        <taxon>Diatraea</taxon>
    </lineage>
</organism>
<dbReference type="OrthoDB" id="260519at2759"/>
<name>A0A9N9R2L0_9NEOP</name>
<evidence type="ECO:0000256" key="3">
    <source>
        <dbReference type="ARBA" id="ARBA00022617"/>
    </source>
</evidence>
<dbReference type="GO" id="GO:0005789">
    <property type="term" value="C:endoplasmic reticulum membrane"/>
    <property type="evidence" value="ECO:0007669"/>
    <property type="project" value="UniProtKB-SubCell"/>
</dbReference>
<feature type="transmembrane region" description="Helical" evidence="14">
    <location>
        <begin position="94"/>
        <end position="112"/>
    </location>
</feature>
<keyword evidence="9 14" id="KW-0408">Iron</keyword>
<evidence type="ECO:0000256" key="8">
    <source>
        <dbReference type="ARBA" id="ARBA00022982"/>
    </source>
</evidence>
<dbReference type="PROSITE" id="PS50255">
    <property type="entry name" value="CYTOCHROME_B5_2"/>
    <property type="match status" value="1"/>
</dbReference>
<dbReference type="PROSITE" id="PS00191">
    <property type="entry name" value="CYTOCHROME_B5_1"/>
    <property type="match status" value="1"/>
</dbReference>
<accession>A0A9N9R2L0</accession>
<comment type="subcellular location">
    <subcellularLocation>
        <location evidence="1">Endoplasmic reticulum membrane</location>
        <topology evidence="1">Single-pass membrane protein</topology>
        <orientation evidence="1">Cytoplasmic side</orientation>
    </subcellularLocation>
    <subcellularLocation>
        <location evidence="11">Microsome membrane</location>
        <topology evidence="11">Single-pass membrane protein</topology>
        <orientation evidence="11">Cytoplasmic side</orientation>
    </subcellularLocation>
</comment>
<evidence type="ECO:0000256" key="7">
    <source>
        <dbReference type="ARBA" id="ARBA00022848"/>
    </source>
</evidence>
<evidence type="ECO:0000256" key="2">
    <source>
        <dbReference type="ARBA" id="ARBA00022448"/>
    </source>
</evidence>
<keyword evidence="3 14" id="KW-0349">Heme</keyword>
<dbReference type="Pfam" id="PF00173">
    <property type="entry name" value="Cyt-b5"/>
    <property type="match status" value="1"/>
</dbReference>
<feature type="domain" description="Cytochrome b5 heme-binding" evidence="15">
    <location>
        <begin position="2"/>
        <end position="78"/>
    </location>
</feature>
<keyword evidence="10 14" id="KW-0472">Membrane</keyword>
<evidence type="ECO:0000256" key="13">
    <source>
        <dbReference type="ARBA" id="ARBA00039806"/>
    </source>
</evidence>
<dbReference type="SUPFAM" id="SSF55856">
    <property type="entry name" value="Cytochrome b5-like heme/steroid binding domain"/>
    <property type="match status" value="1"/>
</dbReference>
<keyword evidence="17" id="KW-1185">Reference proteome</keyword>
<evidence type="ECO:0000256" key="12">
    <source>
        <dbReference type="ARBA" id="ARBA00038168"/>
    </source>
</evidence>
<evidence type="ECO:0000256" key="11">
    <source>
        <dbReference type="ARBA" id="ARBA00037877"/>
    </source>
</evidence>
<keyword evidence="14" id="KW-1133">Transmembrane helix</keyword>
<keyword evidence="4 14" id="KW-0812">Transmembrane</keyword>
<dbReference type="PANTHER" id="PTHR19359:SF150">
    <property type="entry name" value="CYTOCHROME B5"/>
    <property type="match status" value="1"/>
</dbReference>
<reference evidence="16" key="2">
    <citation type="submission" date="2022-10" db="EMBL/GenBank/DDBJ databases">
        <authorList>
            <consortium name="ENA_rothamsted_submissions"/>
            <consortium name="culmorum"/>
            <person name="King R."/>
        </authorList>
    </citation>
    <scope>NUCLEOTIDE SEQUENCE</scope>
</reference>
<sequence>MSAEISLNEIKKHKNKKSTWMVIHNQVYDVTTFLEEHPGGEDALLEYAGKDGTQAFEDVGHSEDAREVMKKFKIGSLPQAEKVNDVAKNCGGGTLKWSLLALAGAIIIAVVLKKYMS</sequence>
<keyword evidence="8" id="KW-0249">Electron transport</keyword>
<dbReference type="AlphaFoldDB" id="A0A9N9R2L0"/>
<dbReference type="PRINTS" id="PR00363">
    <property type="entry name" value="CYTOCHROMEB5"/>
</dbReference>
<dbReference type="InterPro" id="IPR001199">
    <property type="entry name" value="Cyt_B5-like_heme/steroid-bd"/>
</dbReference>
<evidence type="ECO:0000259" key="15">
    <source>
        <dbReference type="PROSITE" id="PS50255"/>
    </source>
</evidence>
<comment type="similarity">
    <text evidence="12 14">Belongs to the cytochrome b5 family.</text>
</comment>
<dbReference type="Proteomes" id="UP001153714">
    <property type="component" value="Chromosome 19"/>
</dbReference>
<dbReference type="InterPro" id="IPR050668">
    <property type="entry name" value="Cytochrome_b5"/>
</dbReference>
<dbReference type="EMBL" id="OU893350">
    <property type="protein sequence ID" value="CAG9788273.1"/>
    <property type="molecule type" value="Genomic_DNA"/>
</dbReference>
<keyword evidence="7" id="KW-0492">Microsome</keyword>
<dbReference type="InterPro" id="IPR018506">
    <property type="entry name" value="Cyt_B5_heme-BS"/>
</dbReference>
<gene>
    <name evidence="16" type="ORF">DIATSA_LOCUS6090</name>
</gene>
<evidence type="ECO:0000256" key="5">
    <source>
        <dbReference type="ARBA" id="ARBA00022723"/>
    </source>
</evidence>
<evidence type="ECO:0000313" key="17">
    <source>
        <dbReference type="Proteomes" id="UP001153714"/>
    </source>
</evidence>
<dbReference type="PANTHER" id="PTHR19359">
    <property type="entry name" value="CYTOCHROME B5"/>
    <property type="match status" value="1"/>
</dbReference>
<dbReference type="SMART" id="SM01117">
    <property type="entry name" value="Cyt-b5"/>
    <property type="match status" value="1"/>
</dbReference>
<keyword evidence="6" id="KW-0256">Endoplasmic reticulum</keyword>
<keyword evidence="2" id="KW-0813">Transport</keyword>